<feature type="region of interest" description="Disordered" evidence="2">
    <location>
        <begin position="150"/>
        <end position="175"/>
    </location>
</feature>
<feature type="transmembrane region" description="Helical" evidence="3">
    <location>
        <begin position="218"/>
        <end position="241"/>
    </location>
</feature>
<evidence type="ECO:0000256" key="1">
    <source>
        <dbReference type="SAM" id="Coils"/>
    </source>
</evidence>
<keyword evidence="1" id="KW-0175">Coiled coil</keyword>
<name>A0A919QYP8_9ACTN</name>
<feature type="transmembrane region" description="Helical" evidence="3">
    <location>
        <begin position="253"/>
        <end position="274"/>
    </location>
</feature>
<organism evidence="4 5">
    <name type="scientific">Sphaerisporangium rufum</name>
    <dbReference type="NCBI Taxonomy" id="1381558"/>
    <lineage>
        <taxon>Bacteria</taxon>
        <taxon>Bacillati</taxon>
        <taxon>Actinomycetota</taxon>
        <taxon>Actinomycetes</taxon>
        <taxon>Streptosporangiales</taxon>
        <taxon>Streptosporangiaceae</taxon>
        <taxon>Sphaerisporangium</taxon>
    </lineage>
</organism>
<comment type="caution">
    <text evidence="4">The sequence shown here is derived from an EMBL/GenBank/DDBJ whole genome shotgun (WGS) entry which is preliminary data.</text>
</comment>
<keyword evidence="5" id="KW-1185">Reference proteome</keyword>
<evidence type="ECO:0000313" key="5">
    <source>
        <dbReference type="Proteomes" id="UP000655287"/>
    </source>
</evidence>
<keyword evidence="3" id="KW-1133">Transmembrane helix</keyword>
<feature type="coiled-coil region" evidence="1">
    <location>
        <begin position="92"/>
        <end position="147"/>
    </location>
</feature>
<gene>
    <name evidence="4" type="ORF">Sru01_15960</name>
</gene>
<feature type="transmembrane region" description="Helical" evidence="3">
    <location>
        <begin position="188"/>
        <end position="212"/>
    </location>
</feature>
<proteinExistence type="predicted"/>
<evidence type="ECO:0000313" key="4">
    <source>
        <dbReference type="EMBL" id="GII76614.1"/>
    </source>
</evidence>
<reference evidence="4" key="1">
    <citation type="submission" date="2021-01" db="EMBL/GenBank/DDBJ databases">
        <title>Whole genome shotgun sequence of Sphaerisporangium rufum NBRC 109079.</title>
        <authorList>
            <person name="Komaki H."/>
            <person name="Tamura T."/>
        </authorList>
    </citation>
    <scope>NUCLEOTIDE SEQUENCE</scope>
    <source>
        <strain evidence="4">NBRC 109079</strain>
    </source>
</reference>
<keyword evidence="3" id="KW-0812">Transmembrane</keyword>
<evidence type="ECO:0000256" key="2">
    <source>
        <dbReference type="SAM" id="MobiDB-lite"/>
    </source>
</evidence>
<dbReference type="EMBL" id="BOOU01000024">
    <property type="protein sequence ID" value="GII76614.1"/>
    <property type="molecule type" value="Genomic_DNA"/>
</dbReference>
<dbReference type="AlphaFoldDB" id="A0A919QYP8"/>
<sequence>MGRNQRRALWWRLKPYLGDRGDAALDLELDMEEDPYGGPIPGGPPPAKELKRLRAEARRNGERDGGSGMYDEWSLAAGSRPPFLVTLEAMRNEAVAEEKVRELRDLQRLEDRIAVTRQDLQTCEERAARTRAELDQVAADERRLQEALGGVRAAAASDGAPRPEEPPHPAARWAEPTRSLRRQALVRAARWAVLALFAAVELPIQYATFIYFNEGPTMTWAFVLGTAAAMLIAPHLAGGWTKHMSVMGWRSPRLPAAATVLVAWLAGVGLLAHLRTSVLFAPGTDSETGAAIRSTADALGVGRVPVTILFTALLLLGGTVTFTFGFLGENPYAARLGDIQRQRRRLEKALAALEGRRKRDADLVSLAEQRTRRHGERWAARIAARGEPYEVCVADYLEAVAQRMRNPAFTESVGQWLQERARARQPAG</sequence>
<protein>
    <submittedName>
        <fullName evidence="4">Uncharacterized protein</fullName>
    </submittedName>
</protein>
<evidence type="ECO:0000256" key="3">
    <source>
        <dbReference type="SAM" id="Phobius"/>
    </source>
</evidence>
<accession>A0A919QYP8</accession>
<dbReference type="Proteomes" id="UP000655287">
    <property type="component" value="Unassembled WGS sequence"/>
</dbReference>
<feature type="transmembrane region" description="Helical" evidence="3">
    <location>
        <begin position="306"/>
        <end position="327"/>
    </location>
</feature>
<keyword evidence="3" id="KW-0472">Membrane</keyword>
<dbReference type="RefSeq" id="WP_203983241.1">
    <property type="nucleotide sequence ID" value="NZ_BOOU01000024.1"/>
</dbReference>